<feature type="region of interest" description="Disordered" evidence="7">
    <location>
        <begin position="470"/>
        <end position="496"/>
    </location>
</feature>
<evidence type="ECO:0000256" key="2">
    <source>
        <dbReference type="ARBA" id="ARBA00022771"/>
    </source>
</evidence>
<evidence type="ECO:0000256" key="5">
    <source>
        <dbReference type="ARBA" id="ARBA00023163"/>
    </source>
</evidence>
<dbReference type="Proteomes" id="UP000002762">
    <property type="component" value="Unassembled WGS sequence"/>
</dbReference>
<evidence type="ECO:0000256" key="7">
    <source>
        <dbReference type="SAM" id="MobiDB-lite"/>
    </source>
</evidence>
<dbReference type="CDD" id="cd00202">
    <property type="entry name" value="ZnF_GATA"/>
    <property type="match status" value="1"/>
</dbReference>
<dbReference type="EMBL" id="JH725258">
    <property type="protein sequence ID" value="EJP60795.1"/>
    <property type="molecule type" value="Genomic_DNA"/>
</dbReference>
<evidence type="ECO:0000313" key="9">
    <source>
        <dbReference type="EMBL" id="EJP60795.1"/>
    </source>
</evidence>
<sequence>MTAVHRLNPSKTSALPSIAEIISDAFVLPLFSPCNSMPPQPTSDGGHPDQYPITYRTAAVTGKLERCAQSPVHYYSSISDGYSPIPNPISVHLGRLPPGQMLLPNGLFPPRQHCNTLYPQADAEPVSAADKQYNDTMKPHNSVKDGKKRRGRAAPPGRCRRCNRVDTPEWRRGPDGAGTLCNACGLRYAKLERAKLERKRKLEAGIAPSGRGQRRIKSARTVFETSPSPKKPSAAQLVRSLPQLAVAASSWLCCLHPDSYPRLRGAQSIESSSVESARQIPMTPIATETVPRTTAAIVDTSISRAFLCILRTPDQFVEASDTLDEELACRDVFFMDISARRFCVISPHRREASRACYGISATSSSRFQNICICTQPRVTQVLLLESESLKFLMETERSLGEADESEGFRQRRIRSQLSGTLASAEQFRSDLRESRSAAGQLVPLLVAIIRLMPEDAFGAVLIISPKRWEARADESDPSPTTPRRAAWSSVYRTTTK</sequence>
<name>J4VQ33_BEAB2</name>
<dbReference type="GO" id="GO:0043565">
    <property type="term" value="F:sequence-specific DNA binding"/>
    <property type="evidence" value="ECO:0007669"/>
    <property type="project" value="InterPro"/>
</dbReference>
<evidence type="ECO:0000256" key="4">
    <source>
        <dbReference type="ARBA" id="ARBA00023015"/>
    </source>
</evidence>
<keyword evidence="5" id="KW-0804">Transcription</keyword>
<keyword evidence="3" id="KW-0862">Zinc</keyword>
<dbReference type="HOGENOM" id="CLU_549785_0_0_1"/>
<keyword evidence="4" id="KW-0805">Transcription regulation</keyword>
<organism evidence="9 10">
    <name type="scientific">Beauveria bassiana (strain ARSEF 2860)</name>
    <name type="common">White muscardine disease fungus</name>
    <name type="synonym">Tritirachium shiotae</name>
    <dbReference type="NCBI Taxonomy" id="655819"/>
    <lineage>
        <taxon>Eukaryota</taxon>
        <taxon>Fungi</taxon>
        <taxon>Dikarya</taxon>
        <taxon>Ascomycota</taxon>
        <taxon>Pezizomycotina</taxon>
        <taxon>Sordariomycetes</taxon>
        <taxon>Hypocreomycetidae</taxon>
        <taxon>Hypocreales</taxon>
        <taxon>Cordycipitaceae</taxon>
        <taxon>Beauveria</taxon>
    </lineage>
</organism>
<feature type="domain" description="GATA-type" evidence="8">
    <location>
        <begin position="158"/>
        <end position="188"/>
    </location>
</feature>
<gene>
    <name evidence="9" type="ORF">BBA_10253</name>
</gene>
<dbReference type="STRING" id="655819.J4VQ33"/>
<proteinExistence type="predicted"/>
<accession>J4VQ33</accession>
<dbReference type="SUPFAM" id="SSF57716">
    <property type="entry name" value="Glucocorticoid receptor-like (DNA-binding domain)"/>
    <property type="match status" value="1"/>
</dbReference>
<evidence type="ECO:0000313" key="10">
    <source>
        <dbReference type="Proteomes" id="UP000002762"/>
    </source>
</evidence>
<feature type="region of interest" description="Disordered" evidence="7">
    <location>
        <begin position="133"/>
        <end position="159"/>
    </location>
</feature>
<dbReference type="AlphaFoldDB" id="J4VQ33"/>
<dbReference type="PANTHER" id="PTHR47172:SF24">
    <property type="entry name" value="GATA ZINC FINGER DOMAIN-CONTAINING PROTEIN 14-RELATED"/>
    <property type="match status" value="1"/>
</dbReference>
<dbReference type="GO" id="GO:0006355">
    <property type="term" value="P:regulation of DNA-templated transcription"/>
    <property type="evidence" value="ECO:0007669"/>
    <property type="project" value="InterPro"/>
</dbReference>
<keyword evidence="10" id="KW-1185">Reference proteome</keyword>
<evidence type="ECO:0000259" key="8">
    <source>
        <dbReference type="PROSITE" id="PS50114"/>
    </source>
</evidence>
<evidence type="ECO:0000256" key="1">
    <source>
        <dbReference type="ARBA" id="ARBA00022723"/>
    </source>
</evidence>
<dbReference type="InterPro" id="IPR013088">
    <property type="entry name" value="Znf_NHR/GATA"/>
</dbReference>
<reference evidence="9 10" key="1">
    <citation type="journal article" date="2012" name="Sci. Rep.">
        <title>Genomic perspectives on the evolution of fungal entomopathogenicity in Beauveria bassiana.</title>
        <authorList>
            <person name="Xiao G."/>
            <person name="Ying S.H."/>
            <person name="Zheng P."/>
            <person name="Wang Z.L."/>
            <person name="Zhang S."/>
            <person name="Xie X.Q."/>
            <person name="Shang Y."/>
            <person name="St Leger R.J."/>
            <person name="Zhao G.P."/>
            <person name="Wang C."/>
            <person name="Feng M.G."/>
        </authorList>
    </citation>
    <scope>NUCLEOTIDE SEQUENCE [LARGE SCALE GENOMIC DNA]</scope>
    <source>
        <strain evidence="9 10">ARSEF 2860</strain>
    </source>
</reference>
<dbReference type="InterPro" id="IPR000679">
    <property type="entry name" value="Znf_GATA"/>
</dbReference>
<dbReference type="Pfam" id="PF00320">
    <property type="entry name" value="GATA"/>
    <property type="match status" value="1"/>
</dbReference>
<dbReference type="PROSITE" id="PS50114">
    <property type="entry name" value="GATA_ZN_FINGER_2"/>
    <property type="match status" value="1"/>
</dbReference>
<dbReference type="Gene3D" id="3.30.50.10">
    <property type="entry name" value="Erythroid Transcription Factor GATA-1, subunit A"/>
    <property type="match status" value="1"/>
</dbReference>
<dbReference type="GeneID" id="19893265"/>
<feature type="compositionally biased region" description="Basic residues" evidence="7">
    <location>
        <begin position="146"/>
        <end position="159"/>
    </location>
</feature>
<evidence type="ECO:0000256" key="6">
    <source>
        <dbReference type="PROSITE-ProRule" id="PRU00094"/>
    </source>
</evidence>
<dbReference type="InParanoid" id="J4VQ33"/>
<dbReference type="RefSeq" id="XP_008603572.1">
    <property type="nucleotide sequence ID" value="XM_008605350.1"/>
</dbReference>
<dbReference type="PANTHER" id="PTHR47172">
    <property type="entry name" value="OS01G0976800 PROTEIN"/>
    <property type="match status" value="1"/>
</dbReference>
<dbReference type="SMART" id="SM00401">
    <property type="entry name" value="ZnF_GATA"/>
    <property type="match status" value="1"/>
</dbReference>
<keyword evidence="1" id="KW-0479">Metal-binding</keyword>
<protein>
    <submittedName>
        <fullName evidence="9">Sexual development transcription factor NsdD</fullName>
    </submittedName>
</protein>
<feature type="region of interest" description="Disordered" evidence="7">
    <location>
        <begin position="207"/>
        <end position="235"/>
    </location>
</feature>
<keyword evidence="2 6" id="KW-0863">Zinc-finger</keyword>
<dbReference type="GO" id="GO:0008270">
    <property type="term" value="F:zinc ion binding"/>
    <property type="evidence" value="ECO:0007669"/>
    <property type="project" value="UniProtKB-KW"/>
</dbReference>
<evidence type="ECO:0000256" key="3">
    <source>
        <dbReference type="ARBA" id="ARBA00022833"/>
    </source>
</evidence>